<gene>
    <name evidence="2" type="ORF">V6N12_059062</name>
</gene>
<feature type="region of interest" description="Disordered" evidence="1">
    <location>
        <begin position="95"/>
        <end position="142"/>
    </location>
</feature>
<feature type="compositionally biased region" description="Polar residues" evidence="1">
    <location>
        <begin position="119"/>
        <end position="142"/>
    </location>
</feature>
<evidence type="ECO:0000313" key="3">
    <source>
        <dbReference type="Proteomes" id="UP001472677"/>
    </source>
</evidence>
<protein>
    <submittedName>
        <fullName evidence="2">Uncharacterized protein</fullName>
    </submittedName>
</protein>
<sequence>MSFASSGNTRFEPGSSSCSRRCTPVADDFLDSLACNSTPHVFNESIVQALGEHLPEEPLSISSLSSNNGVCAPQHELVVSLVGGLAVLLGGFAPTDQPQAEAISPTPHPCCRELKSPPEASSTTESAPTQTPFQQPQISGTS</sequence>
<proteinExistence type="predicted"/>
<comment type="caution">
    <text evidence="2">The sequence shown here is derived from an EMBL/GenBank/DDBJ whole genome shotgun (WGS) entry which is preliminary data.</text>
</comment>
<dbReference type="Proteomes" id="UP001472677">
    <property type="component" value="Unassembled WGS sequence"/>
</dbReference>
<dbReference type="EMBL" id="JBBPBM010000010">
    <property type="protein sequence ID" value="KAK8565502.1"/>
    <property type="molecule type" value="Genomic_DNA"/>
</dbReference>
<keyword evidence="3" id="KW-1185">Reference proteome</keyword>
<evidence type="ECO:0000256" key="1">
    <source>
        <dbReference type="SAM" id="MobiDB-lite"/>
    </source>
</evidence>
<name>A0ABR2EWT9_9ROSI</name>
<reference evidence="2 3" key="1">
    <citation type="journal article" date="2024" name="G3 (Bethesda)">
        <title>Genome assembly of Hibiscus sabdariffa L. provides insights into metabolisms of medicinal natural products.</title>
        <authorList>
            <person name="Kim T."/>
        </authorList>
    </citation>
    <scope>NUCLEOTIDE SEQUENCE [LARGE SCALE GENOMIC DNA]</scope>
    <source>
        <strain evidence="2">TK-2024</strain>
        <tissue evidence="2">Old leaves</tissue>
    </source>
</reference>
<feature type="region of interest" description="Disordered" evidence="1">
    <location>
        <begin position="1"/>
        <end position="20"/>
    </location>
</feature>
<accession>A0ABR2EWT9</accession>
<evidence type="ECO:0000313" key="2">
    <source>
        <dbReference type="EMBL" id="KAK8565502.1"/>
    </source>
</evidence>
<organism evidence="2 3">
    <name type="scientific">Hibiscus sabdariffa</name>
    <name type="common">roselle</name>
    <dbReference type="NCBI Taxonomy" id="183260"/>
    <lineage>
        <taxon>Eukaryota</taxon>
        <taxon>Viridiplantae</taxon>
        <taxon>Streptophyta</taxon>
        <taxon>Embryophyta</taxon>
        <taxon>Tracheophyta</taxon>
        <taxon>Spermatophyta</taxon>
        <taxon>Magnoliopsida</taxon>
        <taxon>eudicotyledons</taxon>
        <taxon>Gunneridae</taxon>
        <taxon>Pentapetalae</taxon>
        <taxon>rosids</taxon>
        <taxon>malvids</taxon>
        <taxon>Malvales</taxon>
        <taxon>Malvaceae</taxon>
        <taxon>Malvoideae</taxon>
        <taxon>Hibiscus</taxon>
    </lineage>
</organism>